<feature type="coiled-coil region" evidence="1">
    <location>
        <begin position="105"/>
        <end position="139"/>
    </location>
</feature>
<comment type="caution">
    <text evidence="2">The sequence shown here is derived from an EMBL/GenBank/DDBJ whole genome shotgun (WGS) entry which is preliminary data.</text>
</comment>
<accession>A0AAE3MK63</accession>
<name>A0AAE3MK63_9FLAO</name>
<gene>
    <name evidence="2" type="ORF">OO016_04820</name>
</gene>
<protein>
    <submittedName>
        <fullName evidence="2">Uncharacterized protein</fullName>
    </submittedName>
</protein>
<dbReference type="AlphaFoldDB" id="A0AAE3MK63"/>
<reference evidence="2" key="1">
    <citation type="submission" date="2022-11" db="EMBL/GenBank/DDBJ databases">
        <title>The characterization of three novel Bacteroidetes species and genomic analysis of their roles in tidal elemental geochemical cycles.</title>
        <authorList>
            <person name="Ma K.-J."/>
        </authorList>
    </citation>
    <scope>NUCLEOTIDE SEQUENCE</scope>
    <source>
        <strain evidence="2">M415</strain>
    </source>
</reference>
<proteinExistence type="predicted"/>
<evidence type="ECO:0000313" key="3">
    <source>
        <dbReference type="Proteomes" id="UP001207116"/>
    </source>
</evidence>
<evidence type="ECO:0000313" key="2">
    <source>
        <dbReference type="EMBL" id="MCX2718918.1"/>
    </source>
</evidence>
<dbReference type="RefSeq" id="WP_266011289.1">
    <property type="nucleotide sequence ID" value="NZ_JAPFQP010000001.1"/>
</dbReference>
<dbReference type="Proteomes" id="UP001207116">
    <property type="component" value="Unassembled WGS sequence"/>
</dbReference>
<keyword evidence="1" id="KW-0175">Coiled coil</keyword>
<sequence length="146" mass="17328">MKYKCPRYTGEPSNRKFLGFDFYIQSNEKLSKKNREKLLVDSEIHMGEVIDGLNLDESSIHSTGLVQELDPNFSDYELLNIWNPIYEDFGYLMTEFKEKWEESKLKRFKNQSFKLSNEFEDLKSRVSNLQKEVMKLKGNKIKRLLG</sequence>
<keyword evidence="3" id="KW-1185">Reference proteome</keyword>
<evidence type="ECO:0000256" key="1">
    <source>
        <dbReference type="SAM" id="Coils"/>
    </source>
</evidence>
<organism evidence="2 3">
    <name type="scientific">Lentiprolixibacter aurantiacus</name>
    <dbReference type="NCBI Taxonomy" id="2993939"/>
    <lineage>
        <taxon>Bacteria</taxon>
        <taxon>Pseudomonadati</taxon>
        <taxon>Bacteroidota</taxon>
        <taxon>Flavobacteriia</taxon>
        <taxon>Flavobacteriales</taxon>
        <taxon>Flavobacteriaceae</taxon>
        <taxon>Lentiprolixibacter</taxon>
    </lineage>
</organism>
<dbReference type="EMBL" id="JAPFQP010000001">
    <property type="protein sequence ID" value="MCX2718918.1"/>
    <property type="molecule type" value="Genomic_DNA"/>
</dbReference>